<dbReference type="SMART" id="SM00647">
    <property type="entry name" value="IBR"/>
    <property type="match status" value="2"/>
</dbReference>
<dbReference type="STRING" id="765440.A0A0C3G1A4"/>
<keyword evidence="5" id="KW-0677">Repeat</keyword>
<dbReference type="InterPro" id="IPR027370">
    <property type="entry name" value="Znf-RING_euk"/>
</dbReference>
<dbReference type="InterPro" id="IPR001841">
    <property type="entry name" value="Znf_RING"/>
</dbReference>
<comment type="catalytic activity">
    <reaction evidence="1">
        <text>[E2 ubiquitin-conjugating enzyme]-S-ubiquitinyl-L-cysteine + [acceptor protein]-L-lysine = [E2 ubiquitin-conjugating enzyme]-L-cysteine + [acceptor protein]-N(6)-ubiquitinyl-L-lysine.</text>
        <dbReference type="EC" id="2.3.2.31"/>
    </reaction>
</comment>
<dbReference type="Gene3D" id="3.30.40.10">
    <property type="entry name" value="Zinc/RING finger domain, C3HC4 (zinc finger)"/>
    <property type="match status" value="1"/>
</dbReference>
<dbReference type="EMBL" id="KN832987">
    <property type="protein sequence ID" value="KIM84516.1"/>
    <property type="molecule type" value="Genomic_DNA"/>
</dbReference>
<gene>
    <name evidence="13" type="ORF">PILCRDRAFT_818082</name>
</gene>
<evidence type="ECO:0000256" key="2">
    <source>
        <dbReference type="ARBA" id="ARBA00012251"/>
    </source>
</evidence>
<dbReference type="PROSITE" id="PS51873">
    <property type="entry name" value="TRIAD"/>
    <property type="match status" value="1"/>
</dbReference>
<protein>
    <recommendedName>
        <fullName evidence="2">RBR-type E3 ubiquitin transferase</fullName>
        <ecNumber evidence="2">2.3.2.31</ecNumber>
    </recommendedName>
</protein>
<dbReference type="GO" id="GO:0061630">
    <property type="term" value="F:ubiquitin protein ligase activity"/>
    <property type="evidence" value="ECO:0007669"/>
    <property type="project" value="UniProtKB-EC"/>
</dbReference>
<dbReference type="Pfam" id="PF01485">
    <property type="entry name" value="IBR"/>
    <property type="match status" value="2"/>
</dbReference>
<dbReference type="AlphaFoldDB" id="A0A0C3G1A4"/>
<dbReference type="InterPro" id="IPR017907">
    <property type="entry name" value="Znf_RING_CS"/>
</dbReference>
<dbReference type="GO" id="GO:0016567">
    <property type="term" value="P:protein ubiquitination"/>
    <property type="evidence" value="ECO:0007669"/>
    <property type="project" value="InterPro"/>
</dbReference>
<dbReference type="InterPro" id="IPR031127">
    <property type="entry name" value="E3_UB_ligase_RBR"/>
</dbReference>
<keyword evidence="14" id="KW-1185">Reference proteome</keyword>
<proteinExistence type="predicted"/>
<accession>A0A0C3G1A4</accession>
<dbReference type="PROSITE" id="PS50089">
    <property type="entry name" value="ZF_RING_2"/>
    <property type="match status" value="1"/>
</dbReference>
<evidence type="ECO:0000256" key="3">
    <source>
        <dbReference type="ARBA" id="ARBA00022679"/>
    </source>
</evidence>
<evidence type="ECO:0000256" key="1">
    <source>
        <dbReference type="ARBA" id="ARBA00001798"/>
    </source>
</evidence>
<feature type="domain" description="RING-type" evidence="12">
    <location>
        <begin position="621"/>
        <end position="831"/>
    </location>
</feature>
<dbReference type="OrthoDB" id="1431934at2759"/>
<evidence type="ECO:0000256" key="7">
    <source>
        <dbReference type="ARBA" id="ARBA00022786"/>
    </source>
</evidence>
<keyword evidence="8" id="KW-0862">Zinc</keyword>
<dbReference type="Pfam" id="PF13445">
    <property type="entry name" value="zf-RING_UBOX"/>
    <property type="match status" value="1"/>
</dbReference>
<evidence type="ECO:0000259" key="12">
    <source>
        <dbReference type="PROSITE" id="PS51873"/>
    </source>
</evidence>
<dbReference type="HOGENOM" id="CLU_004235_1_0_1"/>
<dbReference type="InterPro" id="IPR002867">
    <property type="entry name" value="IBR_dom"/>
</dbReference>
<feature type="compositionally biased region" description="Polar residues" evidence="10">
    <location>
        <begin position="1"/>
        <end position="11"/>
    </location>
</feature>
<organism evidence="13 14">
    <name type="scientific">Piloderma croceum (strain F 1598)</name>
    <dbReference type="NCBI Taxonomy" id="765440"/>
    <lineage>
        <taxon>Eukaryota</taxon>
        <taxon>Fungi</taxon>
        <taxon>Dikarya</taxon>
        <taxon>Basidiomycota</taxon>
        <taxon>Agaricomycotina</taxon>
        <taxon>Agaricomycetes</taxon>
        <taxon>Agaricomycetidae</taxon>
        <taxon>Atheliales</taxon>
        <taxon>Atheliaceae</taxon>
        <taxon>Piloderma</taxon>
    </lineage>
</organism>
<sequence>MSSRPATNTADNGAAFTSRKRGPNKFTQPDPNCRCSICIRRVQVATNAHSSVAINPEIEETTGISPGINVPCYIHVNKPGPKHHSQVQDAMHLHSEAKTFQAEAEGRQKFQTVEANDPRKLRLVDVAMEEAAKIFQDVVLDFTIVTYGAGFMIQNILTGFESCRVRVKNLPSDADYHEVYTLFTKKGIGLGQFHVVGMKRTPDGKQEADIICREDQKGIAIGLDGSDFRRERLVLEVHQHGMMVGNHSGVLTISWHAPSVDFVATYTDALEAERKARELDRKICAGRRVRVEMTPAGQAHNHVFTNAVTIGGLPPTVTDTVVAQFSGSIQLQRLDSTEYDVARAHEYLRLQIEAISRGWLKLFETVDTDAIEGIFSARAHFNSWKQASKVQNSLNKQHFWFIGKTMLLMDLPYPLQYTITISPRRYHVQKDRWDSLVESSKYKDGCTMWVKRRDKVCDIHVAGEDKKAVGSLKIRAESLASGENVGHWHRSFGAGADGQKFLDSVFDATGAYIRYDRRLRVLKAYGDQRNIDKARTIVQSEVERLESLEEAVVLNREAVEFFVRRGLAAFMPDLGKDDIALDLSSSPCKITIRGGELARRTLSKLNGEGLSHFNSETKVSPGFKCPVCQDEISSPLQLACGHSYCTVCLRHFLTTASDVKIFPLSCMGDNNNCHVPIAISTVRKLLSSQQFKRLLDTAFNTHVERFPREFRHCPTPGCSQVYRCSTSSISVLHCPSCLLDVCSSCHKEAHEQMTCKEWALYLDPAEQERLNDQLAKKSGFRKCPECKVWIEKNGGCNHVSCKCGAQICWGCMRTFSGGSIFGHTCTGTGGR</sequence>
<evidence type="ECO:0000256" key="9">
    <source>
        <dbReference type="PROSITE-ProRule" id="PRU00175"/>
    </source>
</evidence>
<keyword evidence="3" id="KW-0808">Transferase</keyword>
<evidence type="ECO:0000256" key="4">
    <source>
        <dbReference type="ARBA" id="ARBA00022723"/>
    </source>
</evidence>
<dbReference type="PANTHER" id="PTHR11685">
    <property type="entry name" value="RBR FAMILY RING FINGER AND IBR DOMAIN-CONTAINING"/>
    <property type="match status" value="1"/>
</dbReference>
<evidence type="ECO:0000256" key="10">
    <source>
        <dbReference type="SAM" id="MobiDB-lite"/>
    </source>
</evidence>
<evidence type="ECO:0000259" key="11">
    <source>
        <dbReference type="PROSITE" id="PS50089"/>
    </source>
</evidence>
<dbReference type="InterPro" id="IPR013083">
    <property type="entry name" value="Znf_RING/FYVE/PHD"/>
</dbReference>
<keyword evidence="7" id="KW-0833">Ubl conjugation pathway</keyword>
<evidence type="ECO:0000256" key="6">
    <source>
        <dbReference type="ARBA" id="ARBA00022771"/>
    </source>
</evidence>
<dbReference type="Gene3D" id="1.20.120.1750">
    <property type="match status" value="1"/>
</dbReference>
<dbReference type="CDD" id="cd20335">
    <property type="entry name" value="BRcat_RBR"/>
    <property type="match status" value="1"/>
</dbReference>
<dbReference type="Proteomes" id="UP000054166">
    <property type="component" value="Unassembled WGS sequence"/>
</dbReference>
<dbReference type="CDD" id="cd16449">
    <property type="entry name" value="RING-HC"/>
    <property type="match status" value="1"/>
</dbReference>
<dbReference type="InterPro" id="IPR044066">
    <property type="entry name" value="TRIAD_supradom"/>
</dbReference>
<dbReference type="InParanoid" id="A0A0C3G1A4"/>
<reference evidence="13 14" key="1">
    <citation type="submission" date="2014-04" db="EMBL/GenBank/DDBJ databases">
        <authorList>
            <consortium name="DOE Joint Genome Institute"/>
            <person name="Kuo A."/>
            <person name="Tarkka M."/>
            <person name="Buscot F."/>
            <person name="Kohler A."/>
            <person name="Nagy L.G."/>
            <person name="Floudas D."/>
            <person name="Copeland A."/>
            <person name="Barry K.W."/>
            <person name="Cichocki N."/>
            <person name="Veneault-Fourrey C."/>
            <person name="LaButti K."/>
            <person name="Lindquist E.A."/>
            <person name="Lipzen A."/>
            <person name="Lundell T."/>
            <person name="Morin E."/>
            <person name="Murat C."/>
            <person name="Sun H."/>
            <person name="Tunlid A."/>
            <person name="Henrissat B."/>
            <person name="Grigoriev I.V."/>
            <person name="Hibbett D.S."/>
            <person name="Martin F."/>
            <person name="Nordberg H.P."/>
            <person name="Cantor M.N."/>
            <person name="Hua S.X."/>
        </authorList>
    </citation>
    <scope>NUCLEOTIDE SEQUENCE [LARGE SCALE GENOMIC DNA]</scope>
    <source>
        <strain evidence="13 14">F 1598</strain>
    </source>
</reference>
<evidence type="ECO:0000256" key="8">
    <source>
        <dbReference type="ARBA" id="ARBA00022833"/>
    </source>
</evidence>
<feature type="domain" description="RING-type" evidence="11">
    <location>
        <begin position="625"/>
        <end position="670"/>
    </location>
</feature>
<dbReference type="CDD" id="cd20336">
    <property type="entry name" value="Rcat_RBR"/>
    <property type="match status" value="1"/>
</dbReference>
<evidence type="ECO:0000256" key="5">
    <source>
        <dbReference type="ARBA" id="ARBA00022737"/>
    </source>
</evidence>
<dbReference type="GO" id="GO:0008270">
    <property type="term" value="F:zinc ion binding"/>
    <property type="evidence" value="ECO:0007669"/>
    <property type="project" value="UniProtKB-KW"/>
</dbReference>
<dbReference type="PROSITE" id="PS00518">
    <property type="entry name" value="ZF_RING_1"/>
    <property type="match status" value="1"/>
</dbReference>
<evidence type="ECO:0000313" key="13">
    <source>
        <dbReference type="EMBL" id="KIM84516.1"/>
    </source>
</evidence>
<keyword evidence="4" id="KW-0479">Metal-binding</keyword>
<name>A0A0C3G1A4_PILCF</name>
<keyword evidence="6 9" id="KW-0863">Zinc-finger</keyword>
<dbReference type="SUPFAM" id="SSF57850">
    <property type="entry name" value="RING/U-box"/>
    <property type="match status" value="2"/>
</dbReference>
<reference evidence="14" key="2">
    <citation type="submission" date="2015-01" db="EMBL/GenBank/DDBJ databases">
        <title>Evolutionary Origins and Diversification of the Mycorrhizal Mutualists.</title>
        <authorList>
            <consortium name="DOE Joint Genome Institute"/>
            <consortium name="Mycorrhizal Genomics Consortium"/>
            <person name="Kohler A."/>
            <person name="Kuo A."/>
            <person name="Nagy L.G."/>
            <person name="Floudas D."/>
            <person name="Copeland A."/>
            <person name="Barry K.W."/>
            <person name="Cichocki N."/>
            <person name="Veneault-Fourrey C."/>
            <person name="LaButti K."/>
            <person name="Lindquist E.A."/>
            <person name="Lipzen A."/>
            <person name="Lundell T."/>
            <person name="Morin E."/>
            <person name="Murat C."/>
            <person name="Riley R."/>
            <person name="Ohm R."/>
            <person name="Sun H."/>
            <person name="Tunlid A."/>
            <person name="Henrissat B."/>
            <person name="Grigoriev I.V."/>
            <person name="Hibbett D.S."/>
            <person name="Martin F."/>
        </authorList>
    </citation>
    <scope>NUCLEOTIDE SEQUENCE [LARGE SCALE GENOMIC DNA]</scope>
    <source>
        <strain evidence="14">F 1598</strain>
    </source>
</reference>
<evidence type="ECO:0000313" key="14">
    <source>
        <dbReference type="Proteomes" id="UP000054166"/>
    </source>
</evidence>
<feature type="region of interest" description="Disordered" evidence="10">
    <location>
        <begin position="1"/>
        <end position="27"/>
    </location>
</feature>
<dbReference type="EC" id="2.3.2.31" evidence="2"/>